<feature type="domain" description="Phosphoribosyltransferase" evidence="13">
    <location>
        <begin position="34"/>
        <end position="148"/>
    </location>
</feature>
<evidence type="ECO:0000256" key="6">
    <source>
        <dbReference type="ARBA" id="ARBA00011738"/>
    </source>
</evidence>
<protein>
    <recommendedName>
        <fullName evidence="7 12">Adenine phosphoribosyltransferase</fullName>
        <shortName evidence="12">APRT</shortName>
        <ecNumber evidence="7 12">2.4.2.7</ecNumber>
    </recommendedName>
</protein>
<keyword evidence="9 12" id="KW-0328">Glycosyltransferase</keyword>
<evidence type="ECO:0000256" key="9">
    <source>
        <dbReference type="ARBA" id="ARBA00022676"/>
    </source>
</evidence>
<evidence type="ECO:0000256" key="10">
    <source>
        <dbReference type="ARBA" id="ARBA00022679"/>
    </source>
</evidence>
<dbReference type="NCBIfam" id="NF002634">
    <property type="entry name" value="PRK02304.1-3"/>
    <property type="match status" value="1"/>
</dbReference>
<reference evidence="15" key="1">
    <citation type="submission" date="2016-12" db="EMBL/GenBank/DDBJ databases">
        <authorList>
            <person name="Varghese N."/>
            <person name="Submissions S."/>
        </authorList>
    </citation>
    <scope>NUCLEOTIDE SEQUENCE [LARGE SCALE GENOMIC DNA]</scope>
    <source>
        <strain evidence="15">DSM 13020</strain>
    </source>
</reference>
<evidence type="ECO:0000256" key="1">
    <source>
        <dbReference type="ARBA" id="ARBA00000868"/>
    </source>
</evidence>
<dbReference type="SUPFAM" id="SSF53271">
    <property type="entry name" value="PRTase-like"/>
    <property type="match status" value="1"/>
</dbReference>
<dbReference type="GO" id="GO:0006168">
    <property type="term" value="P:adenine salvage"/>
    <property type="evidence" value="ECO:0007669"/>
    <property type="project" value="InterPro"/>
</dbReference>
<dbReference type="GO" id="GO:0002055">
    <property type="term" value="F:adenine binding"/>
    <property type="evidence" value="ECO:0007669"/>
    <property type="project" value="TreeGrafter"/>
</dbReference>
<dbReference type="GO" id="GO:0005737">
    <property type="term" value="C:cytoplasm"/>
    <property type="evidence" value="ECO:0007669"/>
    <property type="project" value="UniProtKB-SubCell"/>
</dbReference>
<dbReference type="EC" id="2.4.2.7" evidence="7 12"/>
<evidence type="ECO:0000259" key="13">
    <source>
        <dbReference type="Pfam" id="PF00156"/>
    </source>
</evidence>
<accession>A0A1M7T6V9</accession>
<comment type="subcellular location">
    <subcellularLocation>
        <location evidence="3 12">Cytoplasm</location>
    </subcellularLocation>
</comment>
<dbReference type="AlphaFoldDB" id="A0A1M7T6V9"/>
<dbReference type="CDD" id="cd06223">
    <property type="entry name" value="PRTases_typeI"/>
    <property type="match status" value="1"/>
</dbReference>
<dbReference type="Gene3D" id="3.40.50.2020">
    <property type="match status" value="1"/>
</dbReference>
<dbReference type="RefSeq" id="WP_072760305.1">
    <property type="nucleotide sequence ID" value="NZ_FRDJ01000010.1"/>
</dbReference>
<dbReference type="InterPro" id="IPR000836">
    <property type="entry name" value="PRTase_dom"/>
</dbReference>
<dbReference type="FunFam" id="3.40.50.2020:FF:000004">
    <property type="entry name" value="Adenine phosphoribosyltransferase"/>
    <property type="match status" value="1"/>
</dbReference>
<evidence type="ECO:0000313" key="15">
    <source>
        <dbReference type="Proteomes" id="UP000184207"/>
    </source>
</evidence>
<evidence type="ECO:0000256" key="12">
    <source>
        <dbReference type="HAMAP-Rule" id="MF_00004"/>
    </source>
</evidence>
<evidence type="ECO:0000313" key="14">
    <source>
        <dbReference type="EMBL" id="SHN66436.1"/>
    </source>
</evidence>
<dbReference type="GO" id="GO:0016208">
    <property type="term" value="F:AMP binding"/>
    <property type="evidence" value="ECO:0007669"/>
    <property type="project" value="TreeGrafter"/>
</dbReference>
<dbReference type="STRING" id="1121883.SAMN02745226_01620"/>
<keyword evidence="10 12" id="KW-0808">Transferase</keyword>
<keyword evidence="15" id="KW-1185">Reference proteome</keyword>
<evidence type="ECO:0000256" key="3">
    <source>
        <dbReference type="ARBA" id="ARBA00004496"/>
    </source>
</evidence>
<proteinExistence type="inferred from homology"/>
<dbReference type="NCBIfam" id="NF002633">
    <property type="entry name" value="PRK02304.1-2"/>
    <property type="match status" value="1"/>
</dbReference>
<dbReference type="InterPro" id="IPR005764">
    <property type="entry name" value="Ade_phspho_trans"/>
</dbReference>
<dbReference type="NCBIfam" id="TIGR01090">
    <property type="entry name" value="apt"/>
    <property type="match status" value="1"/>
</dbReference>
<sequence>MDLKAFIRDIPDFPQKGVIFRDITPLLKDSTAFKHAIDTIVEEAKKYEFDVIVCPEARGFMIGAPLAYILNNGFVPVRKPGKLPYKTISDTYELEYGKAELHIHEDAIKPGQKVLIVDDVLATGGTALALKRLVEKVGGQVVASAFLIELTYLNPRDLLKDLPIIAPIKY</sequence>
<dbReference type="PANTHER" id="PTHR32315">
    <property type="entry name" value="ADENINE PHOSPHORIBOSYLTRANSFERASE"/>
    <property type="match status" value="1"/>
</dbReference>
<dbReference type="EMBL" id="FRDJ01000010">
    <property type="protein sequence ID" value="SHN66436.1"/>
    <property type="molecule type" value="Genomic_DNA"/>
</dbReference>
<keyword evidence="8 12" id="KW-0963">Cytoplasm</keyword>
<evidence type="ECO:0000256" key="2">
    <source>
        <dbReference type="ARBA" id="ARBA00003968"/>
    </source>
</evidence>
<evidence type="ECO:0000256" key="8">
    <source>
        <dbReference type="ARBA" id="ARBA00022490"/>
    </source>
</evidence>
<comment type="pathway">
    <text evidence="4 12">Purine metabolism; AMP biosynthesis via salvage pathway; AMP from adenine: step 1/1.</text>
</comment>
<evidence type="ECO:0000256" key="4">
    <source>
        <dbReference type="ARBA" id="ARBA00004659"/>
    </source>
</evidence>
<evidence type="ECO:0000256" key="7">
    <source>
        <dbReference type="ARBA" id="ARBA00011893"/>
    </source>
</evidence>
<gene>
    <name evidence="12" type="primary">apt</name>
    <name evidence="14" type="ORF">SAMN02745226_01620</name>
</gene>
<dbReference type="Pfam" id="PF00156">
    <property type="entry name" value="Pribosyltran"/>
    <property type="match status" value="1"/>
</dbReference>
<dbReference type="InterPro" id="IPR050054">
    <property type="entry name" value="UPRTase/APRTase"/>
</dbReference>
<dbReference type="NCBIfam" id="NF002636">
    <property type="entry name" value="PRK02304.1-5"/>
    <property type="match status" value="1"/>
</dbReference>
<dbReference type="HAMAP" id="MF_00004">
    <property type="entry name" value="Aden_phosphoribosyltr"/>
    <property type="match status" value="1"/>
</dbReference>
<comment type="function">
    <text evidence="2 12">Catalyzes a salvage reaction resulting in the formation of AMP, that is energically less costly than de novo synthesis.</text>
</comment>
<comment type="subunit">
    <text evidence="6 12">Homodimer.</text>
</comment>
<keyword evidence="11 12" id="KW-0660">Purine salvage</keyword>
<dbReference type="GO" id="GO:0006166">
    <property type="term" value="P:purine ribonucleoside salvage"/>
    <property type="evidence" value="ECO:0007669"/>
    <property type="project" value="UniProtKB-UniRule"/>
</dbReference>
<dbReference type="UniPathway" id="UPA00588">
    <property type="reaction ID" value="UER00646"/>
</dbReference>
<comment type="catalytic activity">
    <reaction evidence="1 12">
        <text>AMP + diphosphate = 5-phospho-alpha-D-ribose 1-diphosphate + adenine</text>
        <dbReference type="Rhea" id="RHEA:16609"/>
        <dbReference type="ChEBI" id="CHEBI:16708"/>
        <dbReference type="ChEBI" id="CHEBI:33019"/>
        <dbReference type="ChEBI" id="CHEBI:58017"/>
        <dbReference type="ChEBI" id="CHEBI:456215"/>
        <dbReference type="EC" id="2.4.2.7"/>
    </reaction>
</comment>
<dbReference type="Proteomes" id="UP000184207">
    <property type="component" value="Unassembled WGS sequence"/>
</dbReference>
<comment type="similarity">
    <text evidence="5 12">Belongs to the purine/pyrimidine phosphoribosyltransferase family.</text>
</comment>
<name>A0A1M7T6V9_FERGO</name>
<dbReference type="OrthoDB" id="9803963at2"/>
<evidence type="ECO:0000256" key="5">
    <source>
        <dbReference type="ARBA" id="ARBA00008391"/>
    </source>
</evidence>
<dbReference type="GO" id="GO:0044209">
    <property type="term" value="P:AMP salvage"/>
    <property type="evidence" value="ECO:0007669"/>
    <property type="project" value="UniProtKB-UniRule"/>
</dbReference>
<dbReference type="GO" id="GO:0003999">
    <property type="term" value="F:adenine phosphoribosyltransferase activity"/>
    <property type="evidence" value="ECO:0007669"/>
    <property type="project" value="UniProtKB-UniRule"/>
</dbReference>
<organism evidence="14 15">
    <name type="scientific">Fervidobacterium gondwanense DSM 13020</name>
    <dbReference type="NCBI Taxonomy" id="1121883"/>
    <lineage>
        <taxon>Bacteria</taxon>
        <taxon>Thermotogati</taxon>
        <taxon>Thermotogota</taxon>
        <taxon>Thermotogae</taxon>
        <taxon>Thermotogales</taxon>
        <taxon>Fervidobacteriaceae</taxon>
        <taxon>Fervidobacterium</taxon>
    </lineage>
</organism>
<evidence type="ECO:0000256" key="11">
    <source>
        <dbReference type="ARBA" id="ARBA00022726"/>
    </source>
</evidence>
<dbReference type="PANTHER" id="PTHR32315:SF3">
    <property type="entry name" value="ADENINE PHOSPHORIBOSYLTRANSFERASE"/>
    <property type="match status" value="1"/>
</dbReference>
<dbReference type="InterPro" id="IPR029057">
    <property type="entry name" value="PRTase-like"/>
</dbReference>